<proteinExistence type="predicted"/>
<name>A0A177NIB4_9GAMM</name>
<dbReference type="OrthoDB" id="5562365at2"/>
<dbReference type="AlphaFoldDB" id="A0A177NIB4"/>
<organism evidence="1 2">
    <name type="scientific">Methylomonas lenta</name>
    <dbReference type="NCBI Taxonomy" id="980561"/>
    <lineage>
        <taxon>Bacteria</taxon>
        <taxon>Pseudomonadati</taxon>
        <taxon>Pseudomonadota</taxon>
        <taxon>Gammaproteobacteria</taxon>
        <taxon>Methylococcales</taxon>
        <taxon>Methylococcaceae</taxon>
        <taxon>Methylomonas</taxon>
    </lineage>
</organism>
<reference evidence="1 2" key="1">
    <citation type="submission" date="2016-03" db="EMBL/GenBank/DDBJ databases">
        <authorList>
            <person name="Ploux O."/>
        </authorList>
    </citation>
    <scope>NUCLEOTIDE SEQUENCE [LARGE SCALE GENOMIC DNA]</scope>
    <source>
        <strain evidence="1 2">R-45370</strain>
    </source>
</reference>
<evidence type="ECO:0000313" key="2">
    <source>
        <dbReference type="Proteomes" id="UP000078476"/>
    </source>
</evidence>
<sequence>MHKIKRYFRLCLMALFLITQTGCLEWLHAYQTYLQMAEFDRYFTVTAVDDFTVHFKEPRLYADDFIALAKLHATTEEQTPDGKHWRYWFRKLDQNSQLEKPEISFYVDLVFNKEDEVTEMSFSKMFLQIAPSEFLEASFRSLGGADINEGKRQLRAKAEFVGKVSAELPKKAAVVAHLGKPLEITDEEKQEIYKYHFRLDVRDIEEGYEDRALSEVRLTFDKATTELEKMAGRFAGLKISINYRNFQEEDDNKAEAL</sequence>
<dbReference type="Proteomes" id="UP000078476">
    <property type="component" value="Unassembled WGS sequence"/>
</dbReference>
<dbReference type="RefSeq" id="WP_066979852.1">
    <property type="nucleotide sequence ID" value="NZ_LUUI01000087.1"/>
</dbReference>
<dbReference type="STRING" id="980561.A1359_05825"/>
<dbReference type="EMBL" id="LUUI01000087">
    <property type="protein sequence ID" value="OAI17611.1"/>
    <property type="molecule type" value="Genomic_DNA"/>
</dbReference>
<protein>
    <submittedName>
        <fullName evidence="1">Uncharacterized protein</fullName>
    </submittedName>
</protein>
<gene>
    <name evidence="1" type="ORF">A1359_05825</name>
</gene>
<comment type="caution">
    <text evidence="1">The sequence shown here is derived from an EMBL/GenBank/DDBJ whole genome shotgun (WGS) entry which is preliminary data.</text>
</comment>
<keyword evidence="2" id="KW-1185">Reference proteome</keyword>
<accession>A0A177NIB4</accession>
<evidence type="ECO:0000313" key="1">
    <source>
        <dbReference type="EMBL" id="OAI17611.1"/>
    </source>
</evidence>